<evidence type="ECO:0000256" key="5">
    <source>
        <dbReference type="ARBA" id="ARBA00023125"/>
    </source>
</evidence>
<evidence type="ECO:0000256" key="9">
    <source>
        <dbReference type="RuleBase" id="RU004334"/>
    </source>
</evidence>
<comment type="similarity">
    <text evidence="9">Belongs to the nuclear hormone receptor family.</text>
</comment>
<evidence type="ECO:0000259" key="12">
    <source>
        <dbReference type="PROSITE" id="PS51843"/>
    </source>
</evidence>
<keyword evidence="1 9" id="KW-0479">Metal-binding</keyword>
<sequence>MPRATLKHSKAQRTHYSVSCHQPAVAKLAVLVRRGILASSWYPTDLVKRPAEYNAIAAGIISTEYLLFAEEASLVTFRKNIALFRRISRSTHSYYTASSQSTVHDICSRMTSWSCFQAGLTSDEDQPRTSPYDRPSVISTAAAPVAWERAMAGQQITAENRSQAEFFQFMYYYQIAMFHLQLAQLKANEFAESGTFYQTLTALANNQGSTARNDKTKKVPSEQIGRTSFETLLPDSSTFLTFRSKEKPSDHNSERPVPSTTCSELDPNLRRLQEKCEWLKHYWSRPRPQSEVDQSSAVQSGHLSDQLFNSCMDDPMMCTICGDKSSGLHYGIYTCEGCKGFFKRTVQNKRIYHCVLGDGCCSITKEQRNRCQYCRFQKCLRQGMILEAVREDRMPGGRNGSTIYNLYKMTYRRSRKRKTVLFSNKEQSETDDTSPSASTLPDSSSSVDNNQMSKPSESNNNLLEQLVERDQLEALISLDDLMLSDCDDASKRLTRIGEEIVQKLVQWTRNLPFYNDLPAEIYTNLLEQNWPQIVLLSTTFYLCQRSVSETAGQFSWSFNDYEHNLRTLTKRISRTLGRDVPQQLVDNEAGVLVKEFTDLVHSFRILNLNRYAYVCLKVITLFQGQNTADPHVNYIQDHLIKLLHIHLSQQESQSSLGQVLTWLPRLQSVSSILLQCRMLYVPFMLSQAEPAGDCKKLDEQSNLNENEKIDDIRTTSTRSESPTGFVHSNNAEE</sequence>
<dbReference type="PROSITE" id="PS00031">
    <property type="entry name" value="NUCLEAR_REC_DBD_1"/>
    <property type="match status" value="1"/>
</dbReference>
<dbReference type="InterPro" id="IPR001723">
    <property type="entry name" value="Nuclear_hrmn_rcpt"/>
</dbReference>
<dbReference type="Gene3D" id="1.10.565.10">
    <property type="entry name" value="Retinoid X Receptor"/>
    <property type="match status" value="1"/>
</dbReference>
<evidence type="ECO:0000313" key="13">
    <source>
        <dbReference type="EMBL" id="KAL1227597.1"/>
    </source>
</evidence>
<evidence type="ECO:0000256" key="3">
    <source>
        <dbReference type="ARBA" id="ARBA00022833"/>
    </source>
</evidence>
<keyword evidence="5 9" id="KW-0238">DNA-binding</keyword>
<feature type="region of interest" description="Disordered" evidence="10">
    <location>
        <begin position="243"/>
        <end position="264"/>
    </location>
</feature>
<feature type="domain" description="NR LBD" evidence="12">
    <location>
        <begin position="458"/>
        <end position="699"/>
    </location>
</feature>
<keyword evidence="6 9" id="KW-0804">Transcription</keyword>
<dbReference type="InterPro" id="IPR050200">
    <property type="entry name" value="Nuclear_hormone_rcpt_NR3"/>
</dbReference>
<dbReference type="InterPro" id="IPR001628">
    <property type="entry name" value="Znf_hrmn_rcpt"/>
</dbReference>
<evidence type="ECO:0000259" key="11">
    <source>
        <dbReference type="PROSITE" id="PS51030"/>
    </source>
</evidence>
<dbReference type="InterPro" id="IPR000536">
    <property type="entry name" value="Nucl_hrmn_rcpt_lig-bd"/>
</dbReference>
<dbReference type="PANTHER" id="PTHR48092">
    <property type="entry name" value="KNIRPS-RELATED PROTEIN-RELATED"/>
    <property type="match status" value="1"/>
</dbReference>
<name>A0ABR3K517_TRISP</name>
<dbReference type="SMART" id="SM00430">
    <property type="entry name" value="HOLI"/>
    <property type="match status" value="1"/>
</dbReference>
<protein>
    <submittedName>
        <fullName evidence="13">Nuclear hormone receptor</fullName>
    </submittedName>
</protein>
<feature type="region of interest" description="Disordered" evidence="10">
    <location>
        <begin position="420"/>
        <end position="458"/>
    </location>
</feature>
<comment type="caution">
    <text evidence="13">The sequence shown here is derived from an EMBL/GenBank/DDBJ whole genome shotgun (WGS) entry which is preliminary data.</text>
</comment>
<dbReference type="EMBL" id="JBEUSY010000534">
    <property type="protein sequence ID" value="KAL1227597.1"/>
    <property type="molecule type" value="Genomic_DNA"/>
</dbReference>
<keyword evidence="8 9" id="KW-0539">Nucleus</keyword>
<dbReference type="Proteomes" id="UP001558632">
    <property type="component" value="Unassembled WGS sequence"/>
</dbReference>
<dbReference type="PRINTS" id="PR00047">
    <property type="entry name" value="STROIDFINGER"/>
</dbReference>
<dbReference type="PROSITE" id="PS51030">
    <property type="entry name" value="NUCLEAR_REC_DBD_2"/>
    <property type="match status" value="1"/>
</dbReference>
<dbReference type="CDD" id="cd07168">
    <property type="entry name" value="NR_DBD_DHR4_like"/>
    <property type="match status" value="1"/>
</dbReference>
<keyword evidence="2 9" id="KW-0863">Zinc-finger</keyword>
<feature type="domain" description="Nuclear receptor" evidence="11">
    <location>
        <begin position="315"/>
        <end position="391"/>
    </location>
</feature>
<dbReference type="Pfam" id="PF00104">
    <property type="entry name" value="Hormone_recep"/>
    <property type="match status" value="1"/>
</dbReference>
<dbReference type="PROSITE" id="PS51843">
    <property type="entry name" value="NR_LBD"/>
    <property type="match status" value="1"/>
</dbReference>
<comment type="subcellular location">
    <subcellularLocation>
        <location evidence="9">Nucleus</location>
    </subcellularLocation>
</comment>
<evidence type="ECO:0000256" key="6">
    <source>
        <dbReference type="ARBA" id="ARBA00023163"/>
    </source>
</evidence>
<accession>A0ABR3K517</accession>
<feature type="compositionally biased region" description="Polar residues" evidence="10">
    <location>
        <begin position="447"/>
        <end position="458"/>
    </location>
</feature>
<feature type="compositionally biased region" description="Low complexity" evidence="10">
    <location>
        <begin position="433"/>
        <end position="446"/>
    </location>
</feature>
<evidence type="ECO:0000256" key="10">
    <source>
        <dbReference type="SAM" id="MobiDB-lite"/>
    </source>
</evidence>
<evidence type="ECO:0000256" key="7">
    <source>
        <dbReference type="ARBA" id="ARBA00023170"/>
    </source>
</evidence>
<gene>
    <name evidence="13" type="ORF">TSPI_06886</name>
</gene>
<feature type="region of interest" description="Disordered" evidence="10">
    <location>
        <begin position="698"/>
        <end position="733"/>
    </location>
</feature>
<evidence type="ECO:0000256" key="8">
    <source>
        <dbReference type="ARBA" id="ARBA00023242"/>
    </source>
</evidence>
<keyword evidence="14" id="KW-1185">Reference proteome</keyword>
<dbReference type="SMART" id="SM00399">
    <property type="entry name" value="ZnF_C4"/>
    <property type="match status" value="1"/>
</dbReference>
<feature type="compositionally biased region" description="Basic and acidic residues" evidence="10">
    <location>
        <begin position="243"/>
        <end position="254"/>
    </location>
</feature>
<reference evidence="13 14" key="1">
    <citation type="submission" date="2024-07" db="EMBL/GenBank/DDBJ databases">
        <title>Enhanced genomic and transcriptomic resources for Trichinella pseudospiralis and T. spiralis underpin the discovery of pronounced molecular differences between stages and species.</title>
        <authorList>
            <person name="Pasi K.K."/>
            <person name="La Rosa G."/>
            <person name="Gomez-Morales M.A."/>
            <person name="Tosini F."/>
            <person name="Sumanam S."/>
            <person name="Young N.D."/>
            <person name="Chang B.C."/>
            <person name="Robin G.B."/>
        </authorList>
    </citation>
    <scope>NUCLEOTIDE SEQUENCE [LARGE SCALE GENOMIC DNA]</scope>
    <source>
        <strain evidence="13">ISS534</strain>
    </source>
</reference>
<evidence type="ECO:0000313" key="14">
    <source>
        <dbReference type="Proteomes" id="UP001558632"/>
    </source>
</evidence>
<dbReference type="InterPro" id="IPR013088">
    <property type="entry name" value="Znf_NHR/GATA"/>
</dbReference>
<organism evidence="13 14">
    <name type="scientific">Trichinella spiralis</name>
    <name type="common">Trichina worm</name>
    <dbReference type="NCBI Taxonomy" id="6334"/>
    <lineage>
        <taxon>Eukaryota</taxon>
        <taxon>Metazoa</taxon>
        <taxon>Ecdysozoa</taxon>
        <taxon>Nematoda</taxon>
        <taxon>Enoplea</taxon>
        <taxon>Dorylaimia</taxon>
        <taxon>Trichinellida</taxon>
        <taxon>Trichinellidae</taxon>
        <taxon>Trichinella</taxon>
    </lineage>
</organism>
<evidence type="ECO:0000256" key="4">
    <source>
        <dbReference type="ARBA" id="ARBA00023015"/>
    </source>
</evidence>
<feature type="compositionally biased region" description="Basic and acidic residues" evidence="10">
    <location>
        <begin position="698"/>
        <end position="713"/>
    </location>
</feature>
<feature type="compositionally biased region" description="Polar residues" evidence="10">
    <location>
        <begin position="714"/>
        <end position="733"/>
    </location>
</feature>
<keyword evidence="7 9" id="KW-0675">Receptor</keyword>
<keyword evidence="4 9" id="KW-0805">Transcription regulation</keyword>
<evidence type="ECO:0000256" key="2">
    <source>
        <dbReference type="ARBA" id="ARBA00022771"/>
    </source>
</evidence>
<keyword evidence="3 9" id="KW-0862">Zinc</keyword>
<evidence type="ECO:0000256" key="1">
    <source>
        <dbReference type="ARBA" id="ARBA00022723"/>
    </source>
</evidence>
<dbReference type="PRINTS" id="PR00398">
    <property type="entry name" value="STRDHORMONER"/>
</dbReference>
<dbReference type="Pfam" id="PF00105">
    <property type="entry name" value="zf-C4"/>
    <property type="match status" value="1"/>
</dbReference>
<dbReference type="Gene3D" id="3.30.50.10">
    <property type="entry name" value="Erythroid Transcription Factor GATA-1, subunit A"/>
    <property type="match status" value="1"/>
</dbReference>
<dbReference type="InterPro" id="IPR035500">
    <property type="entry name" value="NHR-like_dom_sf"/>
</dbReference>
<dbReference type="SUPFAM" id="SSF57716">
    <property type="entry name" value="Glucocorticoid receptor-like (DNA-binding domain)"/>
    <property type="match status" value="1"/>
</dbReference>
<proteinExistence type="inferred from homology"/>
<dbReference type="SUPFAM" id="SSF48508">
    <property type="entry name" value="Nuclear receptor ligand-binding domain"/>
    <property type="match status" value="1"/>
</dbReference>